<name>A0A0C9XC39_9AGAR</name>
<organism evidence="2 3">
    <name type="scientific">Laccaria amethystina LaAM-08-1</name>
    <dbReference type="NCBI Taxonomy" id="1095629"/>
    <lineage>
        <taxon>Eukaryota</taxon>
        <taxon>Fungi</taxon>
        <taxon>Dikarya</taxon>
        <taxon>Basidiomycota</taxon>
        <taxon>Agaricomycotina</taxon>
        <taxon>Agaricomycetes</taxon>
        <taxon>Agaricomycetidae</taxon>
        <taxon>Agaricales</taxon>
        <taxon>Agaricineae</taxon>
        <taxon>Hydnangiaceae</taxon>
        <taxon>Laccaria</taxon>
    </lineage>
</organism>
<accession>A0A0C9XC39</accession>
<dbReference type="Proteomes" id="UP000054477">
    <property type="component" value="Unassembled WGS sequence"/>
</dbReference>
<evidence type="ECO:0000313" key="2">
    <source>
        <dbReference type="EMBL" id="KIK09820.1"/>
    </source>
</evidence>
<protein>
    <submittedName>
        <fullName evidence="2">Uncharacterized protein</fullName>
    </submittedName>
</protein>
<keyword evidence="3" id="KW-1185">Reference proteome</keyword>
<dbReference type="HOGENOM" id="CLU_1845413_0_0_1"/>
<reference evidence="3" key="2">
    <citation type="submission" date="2015-01" db="EMBL/GenBank/DDBJ databases">
        <title>Evolutionary Origins and Diversification of the Mycorrhizal Mutualists.</title>
        <authorList>
            <consortium name="DOE Joint Genome Institute"/>
            <consortium name="Mycorrhizal Genomics Consortium"/>
            <person name="Kohler A."/>
            <person name="Kuo A."/>
            <person name="Nagy L.G."/>
            <person name="Floudas D."/>
            <person name="Copeland A."/>
            <person name="Barry K.W."/>
            <person name="Cichocki N."/>
            <person name="Veneault-Fourrey C."/>
            <person name="LaButti K."/>
            <person name="Lindquist E.A."/>
            <person name="Lipzen A."/>
            <person name="Lundell T."/>
            <person name="Morin E."/>
            <person name="Murat C."/>
            <person name="Riley R."/>
            <person name="Ohm R."/>
            <person name="Sun H."/>
            <person name="Tunlid A."/>
            <person name="Henrissat B."/>
            <person name="Grigoriev I.V."/>
            <person name="Hibbett D.S."/>
            <person name="Martin F."/>
        </authorList>
    </citation>
    <scope>NUCLEOTIDE SEQUENCE [LARGE SCALE GENOMIC DNA]</scope>
    <source>
        <strain evidence="3">LaAM-08-1</strain>
    </source>
</reference>
<dbReference type="EMBL" id="KN838537">
    <property type="protein sequence ID" value="KIK09820.1"/>
    <property type="molecule type" value="Genomic_DNA"/>
</dbReference>
<evidence type="ECO:0000256" key="1">
    <source>
        <dbReference type="SAM" id="MobiDB-lite"/>
    </source>
</evidence>
<sequence>MFYNRLSRLKLVSGPELESAETWESPPSSLTWLQLISAQLLASAGSEPEPRQHYFSGTSSRNERSRERVTSGNVHVPGLPGNRSNQVIQINQVARNTTWSHEVSVLIPGQIQTGQSSFQVASRGMLELSDCGSVNGAHL</sequence>
<proteinExistence type="predicted"/>
<dbReference type="AlphaFoldDB" id="A0A0C9XC39"/>
<gene>
    <name evidence="2" type="ORF">K443DRAFT_429</name>
</gene>
<feature type="region of interest" description="Disordered" evidence="1">
    <location>
        <begin position="43"/>
        <end position="82"/>
    </location>
</feature>
<evidence type="ECO:0000313" key="3">
    <source>
        <dbReference type="Proteomes" id="UP000054477"/>
    </source>
</evidence>
<reference evidence="2 3" key="1">
    <citation type="submission" date="2014-04" db="EMBL/GenBank/DDBJ databases">
        <authorList>
            <consortium name="DOE Joint Genome Institute"/>
            <person name="Kuo A."/>
            <person name="Kohler A."/>
            <person name="Nagy L.G."/>
            <person name="Floudas D."/>
            <person name="Copeland A."/>
            <person name="Barry K.W."/>
            <person name="Cichocki N."/>
            <person name="Veneault-Fourrey C."/>
            <person name="LaButti K."/>
            <person name="Lindquist E.A."/>
            <person name="Lipzen A."/>
            <person name="Lundell T."/>
            <person name="Morin E."/>
            <person name="Murat C."/>
            <person name="Sun H."/>
            <person name="Tunlid A."/>
            <person name="Henrissat B."/>
            <person name="Grigoriev I.V."/>
            <person name="Hibbett D.S."/>
            <person name="Martin F."/>
            <person name="Nordberg H.P."/>
            <person name="Cantor M.N."/>
            <person name="Hua S.X."/>
        </authorList>
    </citation>
    <scope>NUCLEOTIDE SEQUENCE [LARGE SCALE GENOMIC DNA]</scope>
    <source>
        <strain evidence="2 3">LaAM-08-1</strain>
    </source>
</reference>